<dbReference type="HOGENOM" id="CLU_016043_1_1_9"/>
<feature type="domain" description="LysM" evidence="8">
    <location>
        <begin position="141"/>
        <end position="186"/>
    </location>
</feature>
<evidence type="ECO:0000256" key="3">
    <source>
        <dbReference type="ARBA" id="ARBA00022729"/>
    </source>
</evidence>
<feature type="domain" description="LysM" evidence="8">
    <location>
        <begin position="80"/>
        <end position="125"/>
    </location>
</feature>
<keyword evidence="2" id="KW-0645">Protease</keyword>
<evidence type="ECO:0000256" key="1">
    <source>
        <dbReference type="ARBA" id="ARBA00007074"/>
    </source>
</evidence>
<dbReference type="InterPro" id="IPR018392">
    <property type="entry name" value="LysM"/>
</dbReference>
<dbReference type="Pfam" id="PF00877">
    <property type="entry name" value="NLPC_P60"/>
    <property type="match status" value="1"/>
</dbReference>
<dbReference type="InterPro" id="IPR051202">
    <property type="entry name" value="Peptidase_C40"/>
</dbReference>
<evidence type="ECO:0000256" key="5">
    <source>
        <dbReference type="ARBA" id="ARBA00022801"/>
    </source>
</evidence>
<evidence type="ECO:0000313" key="10">
    <source>
        <dbReference type="EMBL" id="ADU31318.1"/>
    </source>
</evidence>
<dbReference type="CDD" id="cd00118">
    <property type="entry name" value="LysM"/>
    <property type="match status" value="3"/>
</dbReference>
<sequence length="323" mass="35236">MKKKILSSVLAGSLLFGSAVQASTYSVQSGDSLWRIATNNNITVKQLMDINNLQSTLIRQGQTLKIEEITTIDLNQNNTSKYLVQSGDTLSVIAKKHGLTLRQLLNFNSTISNPNVIRVGQEINVSSSSNTSITQLSNRTSTYTVQAGDFLSGIARNHGLTLNQILSLNPSISNANLIRVGQQINVQGNVDASPSQVSNSNNNFVESLIADAKSHLGTPYLWGGITPSGFDSSGFIVYTFNQNGISLPRTHRDYYPLGSSVVSSDRQRGDVVFFETWRSGASHAGIYLGNGEFIHASSSRGVTITKMDNSYWASRYIGTKRYR</sequence>
<dbReference type="PANTHER" id="PTHR47053:SF1">
    <property type="entry name" value="MUREIN DD-ENDOPEPTIDASE MEPH-RELATED"/>
    <property type="match status" value="1"/>
</dbReference>
<dbReference type="Gene3D" id="3.90.1720.10">
    <property type="entry name" value="endopeptidase domain like (from Nostoc punctiforme)"/>
    <property type="match status" value="1"/>
</dbReference>
<name>E6TZL2_EVAC2</name>
<keyword evidence="5" id="KW-0378">Hydrolase</keyword>
<feature type="domain" description="LysM" evidence="8">
    <location>
        <begin position="23"/>
        <end position="66"/>
    </location>
</feature>
<dbReference type="RefSeq" id="WP_013489649.1">
    <property type="nucleotide sequence ID" value="NC_014829.1"/>
</dbReference>
<dbReference type="PROSITE" id="PS51782">
    <property type="entry name" value="LYSM"/>
    <property type="match status" value="3"/>
</dbReference>
<dbReference type="GO" id="GO:0008234">
    <property type="term" value="F:cysteine-type peptidase activity"/>
    <property type="evidence" value="ECO:0007669"/>
    <property type="project" value="UniProtKB-KW"/>
</dbReference>
<organism evidence="10 11">
    <name type="scientific">Evansella cellulosilytica (strain ATCC 21833 / DSM 2522 / FERM P-1141 / JCM 9156 / N-4)</name>
    <name type="common">Bacillus cellulosilyticus</name>
    <dbReference type="NCBI Taxonomy" id="649639"/>
    <lineage>
        <taxon>Bacteria</taxon>
        <taxon>Bacillati</taxon>
        <taxon>Bacillota</taxon>
        <taxon>Bacilli</taxon>
        <taxon>Bacillales</taxon>
        <taxon>Bacillaceae</taxon>
        <taxon>Evansella</taxon>
    </lineage>
</organism>
<keyword evidence="4" id="KW-0677">Repeat</keyword>
<protein>
    <submittedName>
        <fullName evidence="10">NLP/P60 protein</fullName>
    </submittedName>
</protein>
<evidence type="ECO:0000256" key="6">
    <source>
        <dbReference type="ARBA" id="ARBA00022807"/>
    </source>
</evidence>
<dbReference type="PANTHER" id="PTHR47053">
    <property type="entry name" value="MUREIN DD-ENDOPEPTIDASE MEPH-RELATED"/>
    <property type="match status" value="1"/>
</dbReference>
<reference evidence="10" key="1">
    <citation type="submission" date="2010-12" db="EMBL/GenBank/DDBJ databases">
        <title>Complete sequence of Bacillus cellulosilyticus DSM 2522.</title>
        <authorList>
            <consortium name="US DOE Joint Genome Institute"/>
            <person name="Lucas S."/>
            <person name="Copeland A."/>
            <person name="Lapidus A."/>
            <person name="Cheng J.-F."/>
            <person name="Bruce D."/>
            <person name="Goodwin L."/>
            <person name="Pitluck S."/>
            <person name="Chertkov O."/>
            <person name="Detter J.C."/>
            <person name="Han C."/>
            <person name="Tapia R."/>
            <person name="Land M."/>
            <person name="Hauser L."/>
            <person name="Jeffries C."/>
            <person name="Kyrpides N."/>
            <person name="Ivanova N."/>
            <person name="Mikhailova N."/>
            <person name="Brumm P."/>
            <person name="Mead D."/>
            <person name="Woyke T."/>
        </authorList>
    </citation>
    <scope>NUCLEOTIDE SEQUENCE [LARGE SCALE GENOMIC DNA]</scope>
    <source>
        <strain evidence="10">DSM 2522</strain>
    </source>
</reference>
<dbReference type="InterPro" id="IPR000064">
    <property type="entry name" value="NLP_P60_dom"/>
</dbReference>
<feature type="chain" id="PRO_5003212487" evidence="7">
    <location>
        <begin position="23"/>
        <end position="323"/>
    </location>
</feature>
<dbReference type="EMBL" id="CP002394">
    <property type="protein sequence ID" value="ADU31318.1"/>
    <property type="molecule type" value="Genomic_DNA"/>
</dbReference>
<dbReference type="Gene3D" id="3.10.350.10">
    <property type="entry name" value="LysM domain"/>
    <property type="match status" value="3"/>
</dbReference>
<dbReference type="Proteomes" id="UP000001401">
    <property type="component" value="Chromosome"/>
</dbReference>
<dbReference type="InterPro" id="IPR038765">
    <property type="entry name" value="Papain-like_cys_pep_sf"/>
</dbReference>
<evidence type="ECO:0000256" key="7">
    <source>
        <dbReference type="SAM" id="SignalP"/>
    </source>
</evidence>
<dbReference type="SUPFAM" id="SSF54001">
    <property type="entry name" value="Cysteine proteinases"/>
    <property type="match status" value="1"/>
</dbReference>
<feature type="domain" description="NlpC/P60" evidence="9">
    <location>
        <begin position="202"/>
        <end position="323"/>
    </location>
</feature>
<proteinExistence type="inferred from homology"/>
<dbReference type="InterPro" id="IPR010916">
    <property type="entry name" value="TonB_box_CS"/>
</dbReference>
<dbReference type="MEROPS" id="C40.002"/>
<dbReference type="AlphaFoldDB" id="E6TZL2"/>
<dbReference type="SMART" id="SM00257">
    <property type="entry name" value="LysM"/>
    <property type="match status" value="3"/>
</dbReference>
<keyword evidence="3 7" id="KW-0732">Signal</keyword>
<dbReference type="KEGG" id="bco:Bcell_3074"/>
<dbReference type="GO" id="GO:0006508">
    <property type="term" value="P:proteolysis"/>
    <property type="evidence" value="ECO:0007669"/>
    <property type="project" value="UniProtKB-KW"/>
</dbReference>
<accession>E6TZL2</accession>
<dbReference type="InterPro" id="IPR036779">
    <property type="entry name" value="LysM_dom_sf"/>
</dbReference>
<evidence type="ECO:0000313" key="11">
    <source>
        <dbReference type="Proteomes" id="UP000001401"/>
    </source>
</evidence>
<dbReference type="eggNOG" id="COG0791">
    <property type="taxonomic scope" value="Bacteria"/>
</dbReference>
<dbReference type="Pfam" id="PF01476">
    <property type="entry name" value="LysM"/>
    <property type="match status" value="3"/>
</dbReference>
<evidence type="ECO:0000256" key="2">
    <source>
        <dbReference type="ARBA" id="ARBA00022670"/>
    </source>
</evidence>
<dbReference type="PROSITE" id="PS00430">
    <property type="entry name" value="TONB_DEPENDENT_REC_1"/>
    <property type="match status" value="1"/>
</dbReference>
<feature type="signal peptide" evidence="7">
    <location>
        <begin position="1"/>
        <end position="22"/>
    </location>
</feature>
<dbReference type="SUPFAM" id="SSF54106">
    <property type="entry name" value="LysM domain"/>
    <property type="match status" value="3"/>
</dbReference>
<keyword evidence="6" id="KW-0788">Thiol protease</keyword>
<dbReference type="STRING" id="649639.Bcell_3074"/>
<dbReference type="OrthoDB" id="9813368at2"/>
<gene>
    <name evidence="10" type="ordered locus">Bcell_3074</name>
</gene>
<keyword evidence="11" id="KW-1185">Reference proteome</keyword>
<evidence type="ECO:0000259" key="9">
    <source>
        <dbReference type="PROSITE" id="PS51935"/>
    </source>
</evidence>
<evidence type="ECO:0000256" key="4">
    <source>
        <dbReference type="ARBA" id="ARBA00022737"/>
    </source>
</evidence>
<dbReference type="PROSITE" id="PS51935">
    <property type="entry name" value="NLPC_P60"/>
    <property type="match status" value="1"/>
</dbReference>
<comment type="similarity">
    <text evidence="1">Belongs to the peptidase C40 family.</text>
</comment>
<evidence type="ECO:0000259" key="8">
    <source>
        <dbReference type="PROSITE" id="PS51782"/>
    </source>
</evidence>